<dbReference type="PANTHER" id="PTHR47843:SF2">
    <property type="entry name" value="BTB DOMAIN-CONTAINING PROTEIN"/>
    <property type="match status" value="1"/>
</dbReference>
<feature type="compositionally biased region" description="Basic and acidic residues" evidence="1">
    <location>
        <begin position="366"/>
        <end position="375"/>
    </location>
</feature>
<sequence length="375" mass="42285">MSERTQEKPLNELLSRSMVDIYVGAENTHWILHEKLLCYHSPFFRRIFYSKTNTSKSFGLPDEEDAPFKTFIGWLYSSSLPVPREEADLGLSFDLYLMAEKFQIPSLIQDVLQVVREWYKYSDSYPGLRRVQYIYANTEEGSPMRHMLVHAVARLMVLEKGIPKHWDKALRKNGQLAVDIIGAIQAWRLEEDLIPDARDDPAEAEDLMDEEVEREAREGAEEGETKEDGGEQQEQAQEGEGEGEGEQQVDDDEDATVVNSPGEVKQLEQKVQEGKKGGQSLVNGISKLGLKMVPNGLTNGDYAPVVESVQYAPATMKHARLKQAIHPTINRPPDTRQTTSPRASKSEQSSAQTGLNQTENSAAQHVDPERQWGMQ</sequence>
<keyword evidence="4" id="KW-1185">Reference proteome</keyword>
<feature type="compositionally biased region" description="Acidic residues" evidence="1">
    <location>
        <begin position="237"/>
        <end position="252"/>
    </location>
</feature>
<dbReference type="InterPro" id="IPR000210">
    <property type="entry name" value="BTB/POZ_dom"/>
</dbReference>
<reference evidence="3" key="1">
    <citation type="journal article" date="2020" name="Stud. Mycol.">
        <title>101 Dothideomycetes genomes: a test case for predicting lifestyles and emergence of pathogens.</title>
        <authorList>
            <person name="Haridas S."/>
            <person name="Albert R."/>
            <person name="Binder M."/>
            <person name="Bloem J."/>
            <person name="Labutti K."/>
            <person name="Salamov A."/>
            <person name="Andreopoulos B."/>
            <person name="Baker S."/>
            <person name="Barry K."/>
            <person name="Bills G."/>
            <person name="Bluhm B."/>
            <person name="Cannon C."/>
            <person name="Castanera R."/>
            <person name="Culley D."/>
            <person name="Daum C."/>
            <person name="Ezra D."/>
            <person name="Gonzalez J."/>
            <person name="Henrissat B."/>
            <person name="Kuo A."/>
            <person name="Liang C."/>
            <person name="Lipzen A."/>
            <person name="Lutzoni F."/>
            <person name="Magnuson J."/>
            <person name="Mondo S."/>
            <person name="Nolan M."/>
            <person name="Ohm R."/>
            <person name="Pangilinan J."/>
            <person name="Park H.-J."/>
            <person name="Ramirez L."/>
            <person name="Alfaro M."/>
            <person name="Sun H."/>
            <person name="Tritt A."/>
            <person name="Yoshinaga Y."/>
            <person name="Zwiers L.-H."/>
            <person name="Turgeon B."/>
            <person name="Goodwin S."/>
            <person name="Spatafora J."/>
            <person name="Crous P."/>
            <person name="Grigoriev I."/>
        </authorList>
    </citation>
    <scope>NUCLEOTIDE SEQUENCE</scope>
    <source>
        <strain evidence="3">CBS 627.86</strain>
    </source>
</reference>
<accession>A0A6A5ZKN4</accession>
<dbReference type="InterPro" id="IPR011333">
    <property type="entry name" value="SKP1/BTB/POZ_sf"/>
</dbReference>
<dbReference type="Gene3D" id="3.30.710.10">
    <property type="entry name" value="Potassium Channel Kv1.1, Chain A"/>
    <property type="match status" value="1"/>
</dbReference>
<feature type="compositionally biased region" description="Acidic residues" evidence="1">
    <location>
        <begin position="202"/>
        <end position="213"/>
    </location>
</feature>
<dbReference type="Proteomes" id="UP000799770">
    <property type="component" value="Unassembled WGS sequence"/>
</dbReference>
<dbReference type="PROSITE" id="PS50097">
    <property type="entry name" value="BTB"/>
    <property type="match status" value="1"/>
</dbReference>
<feature type="domain" description="BTB" evidence="2">
    <location>
        <begin position="19"/>
        <end position="84"/>
    </location>
</feature>
<name>A0A6A5ZKN4_9PLEO</name>
<dbReference type="SUPFAM" id="SSF54695">
    <property type="entry name" value="POZ domain"/>
    <property type="match status" value="1"/>
</dbReference>
<evidence type="ECO:0000313" key="4">
    <source>
        <dbReference type="Proteomes" id="UP000799770"/>
    </source>
</evidence>
<evidence type="ECO:0000256" key="1">
    <source>
        <dbReference type="SAM" id="MobiDB-lite"/>
    </source>
</evidence>
<evidence type="ECO:0000313" key="3">
    <source>
        <dbReference type="EMBL" id="KAF2118811.1"/>
    </source>
</evidence>
<dbReference type="SMART" id="SM00225">
    <property type="entry name" value="BTB"/>
    <property type="match status" value="1"/>
</dbReference>
<dbReference type="EMBL" id="ML977316">
    <property type="protein sequence ID" value="KAF2118811.1"/>
    <property type="molecule type" value="Genomic_DNA"/>
</dbReference>
<evidence type="ECO:0000259" key="2">
    <source>
        <dbReference type="PROSITE" id="PS50097"/>
    </source>
</evidence>
<dbReference type="PANTHER" id="PTHR47843">
    <property type="entry name" value="BTB DOMAIN-CONTAINING PROTEIN-RELATED"/>
    <property type="match status" value="1"/>
</dbReference>
<feature type="region of interest" description="Disordered" evidence="1">
    <location>
        <begin position="323"/>
        <end position="375"/>
    </location>
</feature>
<organism evidence="3 4">
    <name type="scientific">Lophiotrema nucula</name>
    <dbReference type="NCBI Taxonomy" id="690887"/>
    <lineage>
        <taxon>Eukaryota</taxon>
        <taxon>Fungi</taxon>
        <taxon>Dikarya</taxon>
        <taxon>Ascomycota</taxon>
        <taxon>Pezizomycotina</taxon>
        <taxon>Dothideomycetes</taxon>
        <taxon>Pleosporomycetidae</taxon>
        <taxon>Pleosporales</taxon>
        <taxon>Lophiotremataceae</taxon>
        <taxon>Lophiotrema</taxon>
    </lineage>
</organism>
<feature type="compositionally biased region" description="Polar residues" evidence="1">
    <location>
        <begin position="335"/>
        <end position="363"/>
    </location>
</feature>
<dbReference type="OrthoDB" id="1022638at2759"/>
<feature type="region of interest" description="Disordered" evidence="1">
    <location>
        <begin position="195"/>
        <end position="252"/>
    </location>
</feature>
<protein>
    <recommendedName>
        <fullName evidence="2">BTB domain-containing protein</fullName>
    </recommendedName>
</protein>
<gene>
    <name evidence="3" type="ORF">BDV96DRAFT_596638</name>
</gene>
<proteinExistence type="predicted"/>
<dbReference type="AlphaFoldDB" id="A0A6A5ZKN4"/>
<dbReference type="Pfam" id="PF00651">
    <property type="entry name" value="BTB"/>
    <property type="match status" value="1"/>
</dbReference>